<protein>
    <submittedName>
        <fullName evidence="9">Fe2+ or Zn2+ uptake regulation protein</fullName>
    </submittedName>
</protein>
<evidence type="ECO:0000256" key="5">
    <source>
        <dbReference type="ARBA" id="ARBA00023125"/>
    </source>
</evidence>
<evidence type="ECO:0000256" key="7">
    <source>
        <dbReference type="PIRSR" id="PIRSR602481-1"/>
    </source>
</evidence>
<feature type="binding site" evidence="7">
    <location>
        <position position="162"/>
    </location>
    <ligand>
        <name>Zn(2+)</name>
        <dbReference type="ChEBI" id="CHEBI:29105"/>
    </ligand>
</feature>
<feature type="region of interest" description="Disordered" evidence="8">
    <location>
        <begin position="1"/>
        <end position="67"/>
    </location>
</feature>
<evidence type="ECO:0000256" key="3">
    <source>
        <dbReference type="ARBA" id="ARBA00022833"/>
    </source>
</evidence>
<evidence type="ECO:0000256" key="4">
    <source>
        <dbReference type="ARBA" id="ARBA00023015"/>
    </source>
</evidence>
<proteinExistence type="inferred from homology"/>
<dbReference type="InterPro" id="IPR036388">
    <property type="entry name" value="WH-like_DNA-bd_sf"/>
</dbReference>
<keyword evidence="10" id="KW-1185">Reference proteome</keyword>
<dbReference type="GO" id="GO:1900376">
    <property type="term" value="P:regulation of secondary metabolite biosynthetic process"/>
    <property type="evidence" value="ECO:0007669"/>
    <property type="project" value="TreeGrafter"/>
</dbReference>
<dbReference type="EMBL" id="FQVN01000022">
    <property type="protein sequence ID" value="SHH10531.1"/>
    <property type="molecule type" value="Genomic_DNA"/>
</dbReference>
<keyword evidence="4" id="KW-0805">Transcription regulation</keyword>
<dbReference type="PANTHER" id="PTHR33202:SF22">
    <property type="entry name" value="HYDROGEN PEROXIDE SENSITIVE REPRESSOR"/>
    <property type="match status" value="1"/>
</dbReference>
<evidence type="ECO:0000313" key="10">
    <source>
        <dbReference type="Proteomes" id="UP000184501"/>
    </source>
</evidence>
<comment type="similarity">
    <text evidence="1">Belongs to the Fur family.</text>
</comment>
<gene>
    <name evidence="9" type="ORF">SAMN05444320_12243</name>
</gene>
<dbReference type="GO" id="GO:0008270">
    <property type="term" value="F:zinc ion binding"/>
    <property type="evidence" value="ECO:0007669"/>
    <property type="project" value="TreeGrafter"/>
</dbReference>
<dbReference type="Gene3D" id="3.30.1490.190">
    <property type="match status" value="1"/>
</dbReference>
<dbReference type="STRING" id="2017.SAMN05444320_12243"/>
<dbReference type="InterPro" id="IPR002481">
    <property type="entry name" value="FUR"/>
</dbReference>
<dbReference type="PANTHER" id="PTHR33202">
    <property type="entry name" value="ZINC UPTAKE REGULATION PROTEIN"/>
    <property type="match status" value="1"/>
</dbReference>
<evidence type="ECO:0000256" key="8">
    <source>
        <dbReference type="SAM" id="MobiDB-lite"/>
    </source>
</evidence>
<keyword evidence="5" id="KW-0238">DNA-binding</keyword>
<evidence type="ECO:0000313" key="9">
    <source>
        <dbReference type="EMBL" id="SHH10531.1"/>
    </source>
</evidence>
<dbReference type="Gene3D" id="1.10.10.10">
    <property type="entry name" value="Winged helix-like DNA-binding domain superfamily/Winged helix DNA-binding domain"/>
    <property type="match status" value="1"/>
</dbReference>
<dbReference type="Proteomes" id="UP000184501">
    <property type="component" value="Unassembled WGS sequence"/>
</dbReference>
<dbReference type="GO" id="GO:0003700">
    <property type="term" value="F:DNA-binding transcription factor activity"/>
    <property type="evidence" value="ECO:0007669"/>
    <property type="project" value="InterPro"/>
</dbReference>
<keyword evidence="2" id="KW-0678">Repressor</keyword>
<dbReference type="SUPFAM" id="SSF46785">
    <property type="entry name" value="Winged helix' DNA-binding domain"/>
    <property type="match status" value="1"/>
</dbReference>
<evidence type="ECO:0000256" key="1">
    <source>
        <dbReference type="ARBA" id="ARBA00007957"/>
    </source>
</evidence>
<reference evidence="9 10" key="1">
    <citation type="submission" date="2016-11" db="EMBL/GenBank/DDBJ databases">
        <authorList>
            <person name="Jaros S."/>
            <person name="Januszkiewicz K."/>
            <person name="Wedrychowicz H."/>
        </authorList>
    </citation>
    <scope>NUCLEOTIDE SEQUENCE [LARGE SCALE GENOMIC DNA]</scope>
    <source>
        <strain evidence="9 10">DSM 44523</strain>
    </source>
</reference>
<evidence type="ECO:0000256" key="2">
    <source>
        <dbReference type="ARBA" id="ARBA00022491"/>
    </source>
</evidence>
<keyword evidence="6" id="KW-0804">Transcription</keyword>
<accession>A0A1M5Q9L6</accession>
<dbReference type="AlphaFoldDB" id="A0A1M5Q9L6"/>
<dbReference type="GO" id="GO:0000976">
    <property type="term" value="F:transcription cis-regulatory region binding"/>
    <property type="evidence" value="ECO:0007669"/>
    <property type="project" value="TreeGrafter"/>
</dbReference>
<dbReference type="InterPro" id="IPR043135">
    <property type="entry name" value="Fur_C"/>
</dbReference>
<keyword evidence="7" id="KW-0479">Metal-binding</keyword>
<feature type="compositionally biased region" description="Low complexity" evidence="8">
    <location>
        <begin position="8"/>
        <end position="35"/>
    </location>
</feature>
<dbReference type="Pfam" id="PF01475">
    <property type="entry name" value="FUR"/>
    <property type="match status" value="1"/>
</dbReference>
<name>A0A1M5Q9L6_STRHI</name>
<organism evidence="9 10">
    <name type="scientific">Streptoalloteichus hindustanus</name>
    <dbReference type="NCBI Taxonomy" id="2017"/>
    <lineage>
        <taxon>Bacteria</taxon>
        <taxon>Bacillati</taxon>
        <taxon>Actinomycetota</taxon>
        <taxon>Actinomycetes</taxon>
        <taxon>Pseudonocardiales</taxon>
        <taxon>Pseudonocardiaceae</taxon>
        <taxon>Streptoalloteichus</taxon>
    </lineage>
</organism>
<feature type="binding site" evidence="7">
    <location>
        <position position="201"/>
    </location>
    <ligand>
        <name>Zn(2+)</name>
        <dbReference type="ChEBI" id="CHEBI:29105"/>
    </ligand>
</feature>
<evidence type="ECO:0000256" key="6">
    <source>
        <dbReference type="ARBA" id="ARBA00023163"/>
    </source>
</evidence>
<feature type="binding site" evidence="7">
    <location>
        <position position="165"/>
    </location>
    <ligand>
        <name>Zn(2+)</name>
        <dbReference type="ChEBI" id="CHEBI:29105"/>
    </ligand>
</feature>
<dbReference type="CDD" id="cd07153">
    <property type="entry name" value="Fur_like"/>
    <property type="match status" value="1"/>
</dbReference>
<sequence length="208" mass="21600">MMLVDVPSGSESSEYVVSAVAESDTGRSGTDRSGTGRSGTDRSGTGGSDAPDAEGSPDPTGWAPRVADPDRTAELVERMQEAGLRATGPRVAVAEALREMGGHRTADDVHAHLVRAGTRIPRASVYNVLAALTGAGICTVADIGHGPAVYELDRGWHHHFVCRVCGRVSDVDCLVGSSPCLTAGDSVGVIEQAQVIFRGVCADCQENE</sequence>
<dbReference type="InterPro" id="IPR036390">
    <property type="entry name" value="WH_DNA-bd_sf"/>
</dbReference>
<keyword evidence="3 7" id="KW-0862">Zinc</keyword>
<comment type="cofactor">
    <cofactor evidence="7">
        <name>Zn(2+)</name>
        <dbReference type="ChEBI" id="CHEBI:29105"/>
    </cofactor>
    <text evidence="7">Binds 1 zinc ion per subunit.</text>
</comment>
<dbReference type="GO" id="GO:0045892">
    <property type="term" value="P:negative regulation of DNA-templated transcription"/>
    <property type="evidence" value="ECO:0007669"/>
    <property type="project" value="TreeGrafter"/>
</dbReference>
<feature type="binding site" evidence="7">
    <location>
        <position position="204"/>
    </location>
    <ligand>
        <name>Zn(2+)</name>
        <dbReference type="ChEBI" id="CHEBI:29105"/>
    </ligand>
</feature>